<proteinExistence type="predicted"/>
<dbReference type="Gene3D" id="3.40.630.30">
    <property type="match status" value="1"/>
</dbReference>
<keyword evidence="3" id="KW-1185">Reference proteome</keyword>
<dbReference type="STRING" id="512763.DC20_07760"/>
<dbReference type="PATRIC" id="fig|512763.3.peg.1708"/>
<dbReference type="InterPro" id="IPR031165">
    <property type="entry name" value="GNAT_YJDJ"/>
</dbReference>
<dbReference type="InterPro" id="IPR045057">
    <property type="entry name" value="Gcn5-rel_NAT"/>
</dbReference>
<accession>A0A0P0CWX7</accession>
<dbReference type="GO" id="GO:0016740">
    <property type="term" value="F:transferase activity"/>
    <property type="evidence" value="ECO:0007669"/>
    <property type="project" value="UniProtKB-KW"/>
</dbReference>
<dbReference type="Proteomes" id="UP000061382">
    <property type="component" value="Chromosome"/>
</dbReference>
<dbReference type="SUPFAM" id="SSF55729">
    <property type="entry name" value="Acyl-CoA N-acyltransferases (Nat)"/>
    <property type="match status" value="1"/>
</dbReference>
<dbReference type="OrthoDB" id="9793389at2"/>
<name>A0A0P0CWX7_9BACT</name>
<feature type="domain" description="N-acetyltransferase" evidence="1">
    <location>
        <begin position="6"/>
        <end position="91"/>
    </location>
</feature>
<keyword evidence="2" id="KW-0808">Transferase</keyword>
<dbReference type="KEGG" id="rti:DC20_07760"/>
<organism evidence="2 3">
    <name type="scientific">Rufibacter tibetensis</name>
    <dbReference type="NCBI Taxonomy" id="512763"/>
    <lineage>
        <taxon>Bacteria</taxon>
        <taxon>Pseudomonadati</taxon>
        <taxon>Bacteroidota</taxon>
        <taxon>Cytophagia</taxon>
        <taxon>Cytophagales</taxon>
        <taxon>Hymenobacteraceae</taxon>
        <taxon>Rufibacter</taxon>
    </lineage>
</organism>
<gene>
    <name evidence="2" type="ORF">DC20_07760</name>
</gene>
<dbReference type="Pfam" id="PF14542">
    <property type="entry name" value="Acetyltransf_CG"/>
    <property type="match status" value="1"/>
</dbReference>
<protein>
    <submittedName>
        <fullName evidence="2">Acetyltransferase</fullName>
    </submittedName>
</protein>
<dbReference type="InterPro" id="IPR016181">
    <property type="entry name" value="Acyl_CoA_acyltransferase"/>
</dbReference>
<evidence type="ECO:0000259" key="1">
    <source>
        <dbReference type="PROSITE" id="PS51729"/>
    </source>
</evidence>
<evidence type="ECO:0000313" key="2">
    <source>
        <dbReference type="EMBL" id="ALI98891.1"/>
    </source>
</evidence>
<dbReference type="AlphaFoldDB" id="A0A0P0CWX7"/>
<dbReference type="PROSITE" id="PS51729">
    <property type="entry name" value="GNAT_YJDJ"/>
    <property type="match status" value="1"/>
</dbReference>
<evidence type="ECO:0000313" key="3">
    <source>
        <dbReference type="Proteomes" id="UP000061382"/>
    </source>
</evidence>
<dbReference type="PANTHER" id="PTHR31435">
    <property type="entry name" value="PROTEIN NATD1"/>
    <property type="match status" value="1"/>
</dbReference>
<sequence>MEPEIINNPAAHKFETTVEGKTAFIQFKLRGDVMTVLHTIVPEELEGRGLAAAMSTHVLKYLEAEKMQLVPLCPYMLAFLKKHPAYQHLVKNKLV</sequence>
<dbReference type="EMBL" id="CP012643">
    <property type="protein sequence ID" value="ALI98891.1"/>
    <property type="molecule type" value="Genomic_DNA"/>
</dbReference>
<dbReference type="PANTHER" id="PTHR31435:SF9">
    <property type="entry name" value="PROTEIN NATD1"/>
    <property type="match status" value="1"/>
</dbReference>
<dbReference type="RefSeq" id="WP_062543303.1">
    <property type="nucleotide sequence ID" value="NZ_CP012643.1"/>
</dbReference>
<reference evidence="2 3" key="1">
    <citation type="submission" date="2015-08" db="EMBL/GenBank/DDBJ databases">
        <title>Complete genome sequence of Rufibacter tibetensis strain 1351t, a radiation-resistant bacterium from tibet plateau.</title>
        <authorList>
            <person name="Dai J."/>
        </authorList>
    </citation>
    <scope>NUCLEOTIDE SEQUENCE [LARGE SCALE GENOMIC DNA]</scope>
    <source>
        <strain evidence="2 3">1351</strain>
    </source>
</reference>